<dbReference type="PANTHER" id="PTHR11078:SF3">
    <property type="entry name" value="ANTITERMINATION NUSB DOMAIN-CONTAINING PROTEIN"/>
    <property type="match status" value="1"/>
</dbReference>
<dbReference type="RefSeq" id="WP_014111029.1">
    <property type="nucleotide sequence ID" value="NC_016043.1"/>
</dbReference>
<evidence type="ECO:0000313" key="8">
    <source>
        <dbReference type="EMBL" id="AEP36131.1"/>
    </source>
</evidence>
<dbReference type="eggNOG" id="COG0781">
    <property type="taxonomic scope" value="Bacteria"/>
</dbReference>
<dbReference type="GO" id="GO:0031564">
    <property type="term" value="P:transcription antitermination"/>
    <property type="evidence" value="ECO:0007669"/>
    <property type="project" value="UniProtKB-KW"/>
</dbReference>
<evidence type="ECO:0000256" key="1">
    <source>
        <dbReference type="ARBA" id="ARBA00005952"/>
    </source>
</evidence>
<evidence type="ECO:0000259" key="7">
    <source>
        <dbReference type="Pfam" id="PF01029"/>
    </source>
</evidence>
<gene>
    <name evidence="6" type="primary">nusB</name>
    <name evidence="8" type="ordered locus">TASI_0350</name>
</gene>
<dbReference type="InterPro" id="IPR006027">
    <property type="entry name" value="NusB_RsmB_TIM44"/>
</dbReference>
<dbReference type="OrthoDB" id="9789556at2"/>
<dbReference type="Gene3D" id="1.10.940.10">
    <property type="entry name" value="NusB-like"/>
    <property type="match status" value="1"/>
</dbReference>
<dbReference type="AlphaFoldDB" id="G4QCK1"/>
<keyword evidence="4 6" id="KW-0805">Transcription regulation</keyword>
<keyword evidence="2 6" id="KW-0889">Transcription antitermination</keyword>
<dbReference type="Proteomes" id="UP000009284">
    <property type="component" value="Chromosome"/>
</dbReference>
<evidence type="ECO:0000256" key="2">
    <source>
        <dbReference type="ARBA" id="ARBA00022814"/>
    </source>
</evidence>
<keyword evidence="3 6" id="KW-0694">RNA-binding</keyword>
<dbReference type="NCBIfam" id="TIGR01951">
    <property type="entry name" value="nusB"/>
    <property type="match status" value="1"/>
</dbReference>
<comment type="similarity">
    <text evidence="1 6">Belongs to the NusB family.</text>
</comment>
<dbReference type="GO" id="GO:0006353">
    <property type="term" value="P:DNA-templated transcription termination"/>
    <property type="evidence" value="ECO:0007669"/>
    <property type="project" value="UniProtKB-UniRule"/>
</dbReference>
<evidence type="ECO:0000256" key="6">
    <source>
        <dbReference type="HAMAP-Rule" id="MF_00073"/>
    </source>
</evidence>
<dbReference type="InterPro" id="IPR011605">
    <property type="entry name" value="NusB_fam"/>
</dbReference>
<dbReference type="HOGENOM" id="CLU_087843_4_1_4"/>
<dbReference type="Pfam" id="PF01029">
    <property type="entry name" value="NusB"/>
    <property type="match status" value="1"/>
</dbReference>
<dbReference type="STRING" id="1008459.TASI_0350"/>
<evidence type="ECO:0000256" key="4">
    <source>
        <dbReference type="ARBA" id="ARBA00023015"/>
    </source>
</evidence>
<sequence>MGQKVGISARHLAREFVVKGLYSWLISNETQDSADIDAHMREQENFDFADLDLYKNSLYGIIRDASMLREHFAPFISRSYSELSPIEHSIMLLGTYELINSLDVPKRVVLNEAIELAKDFGGTDGFKFINGALDKLAEKIRIHE</sequence>
<dbReference type="PANTHER" id="PTHR11078">
    <property type="entry name" value="N UTILIZATION SUBSTANCE PROTEIN B-RELATED"/>
    <property type="match status" value="1"/>
</dbReference>
<reference evidence="8 9" key="2">
    <citation type="journal article" date="2012" name="PLoS ONE">
        <title>Genomic characterization of the taylorella genus.</title>
        <authorList>
            <person name="Hebert L."/>
            <person name="Moumen B."/>
            <person name="Pons N."/>
            <person name="Duquesne F."/>
            <person name="Breuil M.F."/>
            <person name="Goux D."/>
            <person name="Batto J.M."/>
            <person name="Laugier C."/>
            <person name="Renault P."/>
            <person name="Petry S."/>
        </authorList>
    </citation>
    <scope>NUCLEOTIDE SEQUENCE [LARGE SCALE GENOMIC DNA]</scope>
    <source>
        <strain evidence="8 9">MCE3</strain>
    </source>
</reference>
<evidence type="ECO:0000256" key="3">
    <source>
        <dbReference type="ARBA" id="ARBA00022884"/>
    </source>
</evidence>
<protein>
    <recommendedName>
        <fullName evidence="6">Transcription antitermination protein NusB</fullName>
    </recommendedName>
    <alternativeName>
        <fullName evidence="6">Antitermination factor NusB</fullName>
    </alternativeName>
</protein>
<dbReference type="SUPFAM" id="SSF48013">
    <property type="entry name" value="NusB-like"/>
    <property type="match status" value="1"/>
</dbReference>
<dbReference type="InterPro" id="IPR035926">
    <property type="entry name" value="NusB-like_sf"/>
</dbReference>
<evidence type="ECO:0000256" key="5">
    <source>
        <dbReference type="ARBA" id="ARBA00023163"/>
    </source>
</evidence>
<dbReference type="HAMAP" id="MF_00073">
    <property type="entry name" value="NusB"/>
    <property type="match status" value="1"/>
</dbReference>
<keyword evidence="9" id="KW-1185">Reference proteome</keyword>
<accession>G4QCK1</accession>
<proteinExistence type="inferred from homology"/>
<dbReference type="GO" id="GO:0005829">
    <property type="term" value="C:cytosol"/>
    <property type="evidence" value="ECO:0007669"/>
    <property type="project" value="TreeGrafter"/>
</dbReference>
<dbReference type="KEGG" id="tas:TASI_0350"/>
<feature type="domain" description="NusB/RsmB/TIM44" evidence="7">
    <location>
        <begin position="13"/>
        <end position="137"/>
    </location>
</feature>
<keyword evidence="5 6" id="KW-0804">Transcription</keyword>
<organism evidence="8 9">
    <name type="scientific">Taylorella asinigenitalis (strain MCE3)</name>
    <dbReference type="NCBI Taxonomy" id="1008459"/>
    <lineage>
        <taxon>Bacteria</taxon>
        <taxon>Pseudomonadati</taxon>
        <taxon>Pseudomonadota</taxon>
        <taxon>Betaproteobacteria</taxon>
        <taxon>Burkholderiales</taxon>
        <taxon>Alcaligenaceae</taxon>
        <taxon>Taylorella</taxon>
    </lineage>
</organism>
<dbReference type="GO" id="GO:0003723">
    <property type="term" value="F:RNA binding"/>
    <property type="evidence" value="ECO:0007669"/>
    <property type="project" value="UniProtKB-UniRule"/>
</dbReference>
<reference key="1">
    <citation type="submission" date="2011-09" db="EMBL/GenBank/DDBJ databases">
        <title>Genomic characterization of the Taylorella genus.</title>
        <authorList>
            <person name="Hebert L."/>
            <person name="Moumen B."/>
            <person name="Pons N."/>
            <person name="Duquesne F."/>
            <person name="Breuil M.-F."/>
            <person name="Goux D."/>
            <person name="Batto J.-M."/>
            <person name="Renault P."/>
            <person name="Laugier C."/>
            <person name="Petry S."/>
        </authorList>
    </citation>
    <scope>NUCLEOTIDE SEQUENCE</scope>
    <source>
        <strain>MCE3</strain>
    </source>
</reference>
<dbReference type="EMBL" id="CP003059">
    <property type="protein sequence ID" value="AEP36131.1"/>
    <property type="molecule type" value="Genomic_DNA"/>
</dbReference>
<comment type="function">
    <text evidence="6">Involved in transcription antitermination. Required for transcription of ribosomal RNA (rRNA) genes. Binds specifically to the boxA antiterminator sequence of the ribosomal RNA (rrn) operons.</text>
</comment>
<evidence type="ECO:0000313" key="9">
    <source>
        <dbReference type="Proteomes" id="UP000009284"/>
    </source>
</evidence>
<name>G4QCK1_TAYAM</name>